<dbReference type="AlphaFoldDB" id="A0A212L6F3"/>
<sequence>MARRFRPQTGCWPRLEEGDQEATAELWDPDKTAPSDSVDGQPERDPAAIGTITQEPPQRIALPHPMALPMRLKGRLADDF</sequence>
<gene>
    <name evidence="2" type="ORF">KL86PLE_100761</name>
</gene>
<evidence type="ECO:0000256" key="1">
    <source>
        <dbReference type="SAM" id="MobiDB-lite"/>
    </source>
</evidence>
<evidence type="ECO:0000313" key="2">
    <source>
        <dbReference type="EMBL" id="SCM72919.1"/>
    </source>
</evidence>
<organism evidence="2">
    <name type="scientific">uncultured Pleomorphomonas sp</name>
    <dbReference type="NCBI Taxonomy" id="442121"/>
    <lineage>
        <taxon>Bacteria</taxon>
        <taxon>Pseudomonadati</taxon>
        <taxon>Pseudomonadota</taxon>
        <taxon>Alphaproteobacteria</taxon>
        <taxon>Hyphomicrobiales</taxon>
        <taxon>Pleomorphomonadaceae</taxon>
        <taxon>Pleomorphomonas</taxon>
        <taxon>environmental samples</taxon>
    </lineage>
</organism>
<accession>A0A212L6F3</accession>
<dbReference type="EMBL" id="FMJD01000002">
    <property type="protein sequence ID" value="SCM72919.1"/>
    <property type="molecule type" value="Genomic_DNA"/>
</dbReference>
<proteinExistence type="predicted"/>
<reference evidence="2" key="1">
    <citation type="submission" date="2016-08" db="EMBL/GenBank/DDBJ databases">
        <authorList>
            <person name="Seilhamer J.J."/>
        </authorList>
    </citation>
    <scope>NUCLEOTIDE SEQUENCE</scope>
    <source>
        <strain evidence="2">86</strain>
    </source>
</reference>
<name>A0A212L6F3_9HYPH</name>
<feature type="region of interest" description="Disordered" evidence="1">
    <location>
        <begin position="1"/>
        <end position="54"/>
    </location>
</feature>
<protein>
    <submittedName>
        <fullName evidence="2">Uncharacterized protein</fullName>
    </submittedName>
</protein>